<reference evidence="2" key="1">
    <citation type="submission" date="2018-11" db="EMBL/GenBank/DDBJ databases">
        <authorList>
            <consortium name="Pathogen Informatics"/>
        </authorList>
    </citation>
    <scope>NUCLEOTIDE SEQUENCE</scope>
</reference>
<feature type="signal peptide" evidence="1">
    <location>
        <begin position="1"/>
        <end position="19"/>
    </location>
</feature>
<keyword evidence="1" id="KW-0732">Signal</keyword>
<proteinExistence type="predicted"/>
<organism evidence="2 3">
    <name type="scientific">Protopolystoma xenopodis</name>
    <dbReference type="NCBI Taxonomy" id="117903"/>
    <lineage>
        <taxon>Eukaryota</taxon>
        <taxon>Metazoa</taxon>
        <taxon>Spiralia</taxon>
        <taxon>Lophotrochozoa</taxon>
        <taxon>Platyhelminthes</taxon>
        <taxon>Monogenea</taxon>
        <taxon>Polyopisthocotylea</taxon>
        <taxon>Polystomatidea</taxon>
        <taxon>Polystomatidae</taxon>
        <taxon>Protopolystoma</taxon>
    </lineage>
</organism>
<evidence type="ECO:0000256" key="1">
    <source>
        <dbReference type="SAM" id="SignalP"/>
    </source>
</evidence>
<feature type="chain" id="PRO_5018644654" evidence="1">
    <location>
        <begin position="20"/>
        <end position="81"/>
    </location>
</feature>
<dbReference type="EMBL" id="CAAALY010084836">
    <property type="protein sequence ID" value="VEL27095.1"/>
    <property type="molecule type" value="Genomic_DNA"/>
</dbReference>
<comment type="caution">
    <text evidence="2">The sequence shown here is derived from an EMBL/GenBank/DDBJ whole genome shotgun (WGS) entry which is preliminary data.</text>
</comment>
<dbReference type="AlphaFoldDB" id="A0A3S5CJR2"/>
<sequence>MFLLVFIAFLVAYAGSSTSSSQPHSVQALCSPFSSSLILYSGPWAALRRCLLVPLLLYLLCGLASVCLFPLSEPCLVLNAQ</sequence>
<protein>
    <submittedName>
        <fullName evidence="2">Uncharacterized protein</fullName>
    </submittedName>
</protein>
<gene>
    <name evidence="2" type="ORF">PXEA_LOCUS20535</name>
</gene>
<accession>A0A3S5CJR2</accession>
<dbReference type="Proteomes" id="UP000784294">
    <property type="component" value="Unassembled WGS sequence"/>
</dbReference>
<keyword evidence="3" id="KW-1185">Reference proteome</keyword>
<evidence type="ECO:0000313" key="2">
    <source>
        <dbReference type="EMBL" id="VEL27095.1"/>
    </source>
</evidence>
<name>A0A3S5CJR2_9PLAT</name>
<evidence type="ECO:0000313" key="3">
    <source>
        <dbReference type="Proteomes" id="UP000784294"/>
    </source>
</evidence>